<dbReference type="Proteomes" id="UP000187185">
    <property type="component" value="Chromosome"/>
</dbReference>
<dbReference type="KEGG" id="maur:BOH66_05845"/>
<name>A0A1P8UC89_9MICO</name>
<keyword evidence="2" id="KW-1185">Reference proteome</keyword>
<dbReference type="AlphaFoldDB" id="A0A1P8UC89"/>
<dbReference type="EMBL" id="CP018762">
    <property type="protein sequence ID" value="APZ35768.1"/>
    <property type="molecule type" value="Genomic_DNA"/>
</dbReference>
<proteinExistence type="predicted"/>
<evidence type="ECO:0008006" key="3">
    <source>
        <dbReference type="Google" id="ProtNLM"/>
    </source>
</evidence>
<sequence length="156" mass="17386">MSTAPFDGSAQTVLARGLAQLAHRGQVDRDGAPFIAHVARVAARFDPTAYPLAHAAAWLHDVGAHRRLSSAELEAAGIHHAIVHVVDLLTRGRGMDDPQYYERILSNPLARAIKLADLDDRSRRDRLDAVDTDTRDRLQRRYRRARRLLTPQKAGN</sequence>
<gene>
    <name evidence="1" type="ORF">BOH66_05845</name>
</gene>
<evidence type="ECO:0000313" key="1">
    <source>
        <dbReference type="EMBL" id="APZ35768.1"/>
    </source>
</evidence>
<accession>A0A1P8UC89</accession>
<organism evidence="1 2">
    <name type="scientific">Microbacterium aurum</name>
    <dbReference type="NCBI Taxonomy" id="36805"/>
    <lineage>
        <taxon>Bacteria</taxon>
        <taxon>Bacillati</taxon>
        <taxon>Actinomycetota</taxon>
        <taxon>Actinomycetes</taxon>
        <taxon>Micrococcales</taxon>
        <taxon>Microbacteriaceae</taxon>
        <taxon>Microbacterium</taxon>
    </lineage>
</organism>
<protein>
    <recommendedName>
        <fullName evidence="3">Phosphohydrolase</fullName>
    </recommendedName>
</protein>
<evidence type="ECO:0000313" key="2">
    <source>
        <dbReference type="Proteomes" id="UP000187185"/>
    </source>
</evidence>
<dbReference type="SUPFAM" id="SSF109604">
    <property type="entry name" value="HD-domain/PDEase-like"/>
    <property type="match status" value="1"/>
</dbReference>
<dbReference type="Gene3D" id="1.10.3210.10">
    <property type="entry name" value="Hypothetical protein af1432"/>
    <property type="match status" value="1"/>
</dbReference>
<dbReference type="STRING" id="36805.BOH66_05845"/>
<reference evidence="1 2" key="1">
    <citation type="submission" date="2016-12" db="EMBL/GenBank/DDBJ databases">
        <title>Complete genome sequence of Microbacterium aurum KACC 15219.</title>
        <authorList>
            <person name="Jung Y."/>
            <person name="Shin J.-H."/>
            <person name="Lee Y.-J."/>
            <person name="Yi H."/>
            <person name="Bahn Y.-S."/>
            <person name="Kim J.F."/>
            <person name="Lee D.-W."/>
        </authorList>
    </citation>
    <scope>NUCLEOTIDE SEQUENCE [LARGE SCALE GENOMIC DNA]</scope>
    <source>
        <strain evidence="1 2">KACC 15219</strain>
    </source>
</reference>